<feature type="transmembrane region" description="Helical" evidence="10">
    <location>
        <begin position="164"/>
        <end position="183"/>
    </location>
</feature>
<reference evidence="12" key="2">
    <citation type="submission" date="2025-09" db="UniProtKB">
        <authorList>
            <consortium name="Ensembl"/>
        </authorList>
    </citation>
    <scope>IDENTIFICATION</scope>
</reference>
<dbReference type="GO" id="GO:0001594">
    <property type="term" value="F:trace-amine receptor activity"/>
    <property type="evidence" value="ECO:0007669"/>
    <property type="project" value="TreeGrafter"/>
</dbReference>
<name>A0A8P4GKM4_DICLA</name>
<evidence type="ECO:0000256" key="9">
    <source>
        <dbReference type="RuleBase" id="RU000688"/>
    </source>
</evidence>
<dbReference type="PRINTS" id="PR00237">
    <property type="entry name" value="GPCRRHODOPSN"/>
</dbReference>
<evidence type="ECO:0000256" key="2">
    <source>
        <dbReference type="ARBA" id="ARBA00022475"/>
    </source>
</evidence>
<dbReference type="SUPFAM" id="SSF81321">
    <property type="entry name" value="Family A G protein-coupled receptor-like"/>
    <property type="match status" value="1"/>
</dbReference>
<feature type="transmembrane region" description="Helical" evidence="10">
    <location>
        <begin position="270"/>
        <end position="290"/>
    </location>
</feature>
<dbReference type="SMART" id="SM01381">
    <property type="entry name" value="7TM_GPCR_Srsx"/>
    <property type="match status" value="1"/>
</dbReference>
<dbReference type="PROSITE" id="PS00237">
    <property type="entry name" value="G_PROTEIN_RECEP_F1_1"/>
    <property type="match status" value="1"/>
</dbReference>
<feature type="transmembrane region" description="Helical" evidence="10">
    <location>
        <begin position="121"/>
        <end position="143"/>
    </location>
</feature>
<dbReference type="PANTHER" id="PTHR24249">
    <property type="entry name" value="HISTAMINE RECEPTOR-RELATED G-PROTEIN COUPLED RECEPTOR"/>
    <property type="match status" value="1"/>
</dbReference>
<keyword evidence="8 9" id="KW-0807">Transducer</keyword>
<keyword evidence="4 10" id="KW-1133">Transmembrane helix</keyword>
<keyword evidence="5 9" id="KW-0297">G-protein coupled receptor</keyword>
<dbReference type="PANTHER" id="PTHR24249:SF381">
    <property type="entry name" value="TRACE AMINE ASSOCIATED RECEPTOR 19P-RELATED"/>
    <property type="match status" value="1"/>
</dbReference>
<evidence type="ECO:0000313" key="13">
    <source>
        <dbReference type="Proteomes" id="UP000694389"/>
    </source>
</evidence>
<evidence type="ECO:0000256" key="6">
    <source>
        <dbReference type="ARBA" id="ARBA00023136"/>
    </source>
</evidence>
<evidence type="ECO:0000256" key="10">
    <source>
        <dbReference type="SAM" id="Phobius"/>
    </source>
</evidence>
<evidence type="ECO:0000256" key="5">
    <source>
        <dbReference type="ARBA" id="ARBA00023040"/>
    </source>
</evidence>
<organism evidence="12 13">
    <name type="scientific">Dicentrarchus labrax</name>
    <name type="common">European seabass</name>
    <name type="synonym">Morone labrax</name>
    <dbReference type="NCBI Taxonomy" id="13489"/>
    <lineage>
        <taxon>Eukaryota</taxon>
        <taxon>Metazoa</taxon>
        <taxon>Chordata</taxon>
        <taxon>Craniata</taxon>
        <taxon>Vertebrata</taxon>
        <taxon>Euteleostomi</taxon>
        <taxon>Actinopterygii</taxon>
        <taxon>Neopterygii</taxon>
        <taxon>Teleostei</taxon>
        <taxon>Neoteleostei</taxon>
        <taxon>Acanthomorphata</taxon>
        <taxon>Eupercaria</taxon>
        <taxon>Moronidae</taxon>
        <taxon>Dicentrarchus</taxon>
    </lineage>
</organism>
<feature type="transmembrane region" description="Helical" evidence="10">
    <location>
        <begin position="203"/>
        <end position="236"/>
    </location>
</feature>
<evidence type="ECO:0000256" key="3">
    <source>
        <dbReference type="ARBA" id="ARBA00022692"/>
    </source>
</evidence>
<keyword evidence="13" id="KW-1185">Reference proteome</keyword>
<sequence>MTKRFGHKAARAQQILLSVLMETLEGSELCFPQLLNTSCRKTGRPHFETMLIYILLSSLSLITAVLNLLVIISISHFKQLHTPTNLNLLSLAVSDFFVGLLIFFQIMLIDGCWFLGDLMCVVYQYLAYIITSASIGTMVIISVDRYVAICHPLHYSTKVTQKRVQVCISLCWMCSVILHSLNLKDILKQPGRYNSCIGECVFFISYIAGLVDLICSFIIPITVIVVLYIRVFVVAVSQARAMRSHIAAVTLQKSVKVTAKKSEMKAARTLGVVVVVFVICTCPYYCVALTGQDNLLNAAFVTFEIFLIYVNSCLNPLIYAFFYPWFRKSIKLIVTLKILQPDSCDALML</sequence>
<dbReference type="Proteomes" id="UP000694389">
    <property type="component" value="Unassembled WGS sequence"/>
</dbReference>
<keyword evidence="2" id="KW-1003">Cell membrane</keyword>
<dbReference type="Ensembl" id="ENSDLAT00005071412.1">
    <property type="protein sequence ID" value="ENSDLAP00005076352.1"/>
    <property type="gene ID" value="ENSDLAG00005030749.1"/>
</dbReference>
<evidence type="ECO:0000313" key="12">
    <source>
        <dbReference type="Ensembl" id="ENSDLAP00005076352.1"/>
    </source>
</evidence>
<feature type="transmembrane region" description="Helical" evidence="10">
    <location>
        <begin position="50"/>
        <end position="74"/>
    </location>
</feature>
<reference evidence="12" key="1">
    <citation type="submission" date="2025-08" db="UniProtKB">
        <authorList>
            <consortium name="Ensembl"/>
        </authorList>
    </citation>
    <scope>IDENTIFICATION</scope>
</reference>
<keyword evidence="7 9" id="KW-0675">Receptor</keyword>
<feature type="transmembrane region" description="Helical" evidence="10">
    <location>
        <begin position="296"/>
        <end position="322"/>
    </location>
</feature>
<dbReference type="CDD" id="cd15055">
    <property type="entry name" value="7tmA_TAARs"/>
    <property type="match status" value="1"/>
</dbReference>
<keyword evidence="3 9" id="KW-0812">Transmembrane</keyword>
<dbReference type="AlphaFoldDB" id="A0A8P4GKM4"/>
<evidence type="ECO:0000256" key="1">
    <source>
        <dbReference type="ARBA" id="ARBA00004651"/>
    </source>
</evidence>
<comment type="similarity">
    <text evidence="9">Belongs to the G-protein coupled receptor 1 family.</text>
</comment>
<proteinExistence type="inferred from homology"/>
<dbReference type="InterPro" id="IPR000276">
    <property type="entry name" value="GPCR_Rhodpsn"/>
</dbReference>
<evidence type="ECO:0000256" key="4">
    <source>
        <dbReference type="ARBA" id="ARBA00022989"/>
    </source>
</evidence>
<feature type="transmembrane region" description="Helical" evidence="10">
    <location>
        <begin position="86"/>
        <end position="109"/>
    </location>
</feature>
<protein>
    <recommendedName>
        <fullName evidence="11">G-protein coupled receptors family 1 profile domain-containing protein</fullName>
    </recommendedName>
</protein>
<dbReference type="Gene3D" id="1.20.1070.10">
    <property type="entry name" value="Rhodopsin 7-helix transmembrane proteins"/>
    <property type="match status" value="1"/>
</dbReference>
<evidence type="ECO:0000259" key="11">
    <source>
        <dbReference type="PROSITE" id="PS50262"/>
    </source>
</evidence>
<dbReference type="InterPro" id="IPR050569">
    <property type="entry name" value="TAAR"/>
</dbReference>
<dbReference type="PROSITE" id="PS50262">
    <property type="entry name" value="G_PROTEIN_RECEP_F1_2"/>
    <property type="match status" value="1"/>
</dbReference>
<keyword evidence="6 10" id="KW-0472">Membrane</keyword>
<evidence type="ECO:0000256" key="8">
    <source>
        <dbReference type="ARBA" id="ARBA00023224"/>
    </source>
</evidence>
<accession>A0A8P4GKM4</accession>
<dbReference type="GeneTree" id="ENSGT01050000244823"/>
<evidence type="ECO:0000256" key="7">
    <source>
        <dbReference type="ARBA" id="ARBA00023170"/>
    </source>
</evidence>
<dbReference type="Pfam" id="PF00001">
    <property type="entry name" value="7tm_1"/>
    <property type="match status" value="1"/>
</dbReference>
<comment type="subcellular location">
    <subcellularLocation>
        <location evidence="1">Cell membrane</location>
        <topology evidence="1">Multi-pass membrane protein</topology>
    </subcellularLocation>
</comment>
<dbReference type="InterPro" id="IPR017452">
    <property type="entry name" value="GPCR_Rhodpsn_7TM"/>
</dbReference>
<dbReference type="GO" id="GO:0005886">
    <property type="term" value="C:plasma membrane"/>
    <property type="evidence" value="ECO:0007669"/>
    <property type="project" value="UniProtKB-SubCell"/>
</dbReference>
<feature type="domain" description="G-protein coupled receptors family 1 profile" evidence="11">
    <location>
        <begin position="66"/>
        <end position="319"/>
    </location>
</feature>